<dbReference type="EMBL" id="CAJVQC010124053">
    <property type="protein sequence ID" value="CAG8839575.1"/>
    <property type="molecule type" value="Genomic_DNA"/>
</dbReference>
<name>A0ACA9SH02_9GLOM</name>
<reference evidence="1" key="1">
    <citation type="submission" date="2021-06" db="EMBL/GenBank/DDBJ databases">
        <authorList>
            <person name="Kallberg Y."/>
            <person name="Tangrot J."/>
            <person name="Rosling A."/>
        </authorList>
    </citation>
    <scope>NUCLEOTIDE SEQUENCE</scope>
    <source>
        <strain evidence="1">MA461A</strain>
    </source>
</reference>
<evidence type="ECO:0000313" key="1">
    <source>
        <dbReference type="EMBL" id="CAG8839575.1"/>
    </source>
</evidence>
<sequence>KIMESCWHSDPDKRVKLNGGFGLSEFNLLIGKAEREEIKFPENKDTSILPTKINEQAIYSSQLLTPLISKALTLQSMKLNSNTITDIRMALKSNQTDDDSKAIEFDINKHE</sequence>
<keyword evidence="2" id="KW-1185">Reference proteome</keyword>
<protein>
    <submittedName>
        <fullName evidence="1">7283_t:CDS:1</fullName>
    </submittedName>
</protein>
<gene>
    <name evidence="1" type="ORF">RPERSI_LOCUS31105</name>
</gene>
<feature type="non-terminal residue" evidence="1">
    <location>
        <position position="1"/>
    </location>
</feature>
<proteinExistence type="predicted"/>
<dbReference type="Proteomes" id="UP000789920">
    <property type="component" value="Unassembled WGS sequence"/>
</dbReference>
<accession>A0ACA9SH02</accession>
<evidence type="ECO:0000313" key="2">
    <source>
        <dbReference type="Proteomes" id="UP000789920"/>
    </source>
</evidence>
<comment type="caution">
    <text evidence="1">The sequence shown here is derived from an EMBL/GenBank/DDBJ whole genome shotgun (WGS) entry which is preliminary data.</text>
</comment>
<organism evidence="1 2">
    <name type="scientific">Racocetra persica</name>
    <dbReference type="NCBI Taxonomy" id="160502"/>
    <lineage>
        <taxon>Eukaryota</taxon>
        <taxon>Fungi</taxon>
        <taxon>Fungi incertae sedis</taxon>
        <taxon>Mucoromycota</taxon>
        <taxon>Glomeromycotina</taxon>
        <taxon>Glomeromycetes</taxon>
        <taxon>Diversisporales</taxon>
        <taxon>Gigasporaceae</taxon>
        <taxon>Racocetra</taxon>
    </lineage>
</organism>